<sequence>MDSSAQSRQLMLNAEQVAYGLGTAARRSATRLSGRIVIQLRYLHYDLLRSGILGQRTREGARPTFITLHTQCDDYGSLGNSCPRCASNVLVRYSGAVMFCLRPCQISTPPWFWVAFLSVRWAHSFFILDLLYRFPIRAHIADVAAFNVSVLRRLVSYPSSVVPIGHFPPSDSVATPPPYFRSLQRLNYADNPTTSSMAPWPWRREDKKPQSLTSLELN</sequence>
<gene>
    <name evidence="2" type="ORF">R1flu_024481</name>
</gene>
<organism evidence="2 3">
    <name type="scientific">Riccia fluitans</name>
    <dbReference type="NCBI Taxonomy" id="41844"/>
    <lineage>
        <taxon>Eukaryota</taxon>
        <taxon>Viridiplantae</taxon>
        <taxon>Streptophyta</taxon>
        <taxon>Embryophyta</taxon>
        <taxon>Marchantiophyta</taxon>
        <taxon>Marchantiopsida</taxon>
        <taxon>Marchantiidae</taxon>
        <taxon>Marchantiales</taxon>
        <taxon>Ricciaceae</taxon>
        <taxon>Riccia</taxon>
    </lineage>
</organism>
<reference evidence="2 3" key="1">
    <citation type="submission" date="2024-09" db="EMBL/GenBank/DDBJ databases">
        <title>Chromosome-scale assembly of Riccia fluitans.</title>
        <authorList>
            <person name="Paukszto L."/>
            <person name="Sawicki J."/>
            <person name="Karawczyk K."/>
            <person name="Piernik-Szablinska J."/>
            <person name="Szczecinska M."/>
            <person name="Mazdziarz M."/>
        </authorList>
    </citation>
    <scope>NUCLEOTIDE SEQUENCE [LARGE SCALE GENOMIC DNA]</scope>
    <source>
        <strain evidence="2">Rf_01</strain>
        <tissue evidence="2">Aerial parts of the thallus</tissue>
    </source>
</reference>
<accession>A0ABD1XV19</accession>
<dbReference type="AlphaFoldDB" id="A0ABD1XV19"/>
<keyword evidence="3" id="KW-1185">Reference proteome</keyword>
<evidence type="ECO:0000313" key="3">
    <source>
        <dbReference type="Proteomes" id="UP001605036"/>
    </source>
</evidence>
<evidence type="ECO:0000313" key="2">
    <source>
        <dbReference type="EMBL" id="KAL2612789.1"/>
    </source>
</evidence>
<evidence type="ECO:0000256" key="1">
    <source>
        <dbReference type="SAM" id="MobiDB-lite"/>
    </source>
</evidence>
<proteinExistence type="predicted"/>
<name>A0ABD1XV19_9MARC</name>
<feature type="region of interest" description="Disordered" evidence="1">
    <location>
        <begin position="199"/>
        <end position="218"/>
    </location>
</feature>
<protein>
    <submittedName>
        <fullName evidence="2">Uncharacterized protein</fullName>
    </submittedName>
</protein>
<dbReference type="EMBL" id="JBHFFA010000007">
    <property type="protein sequence ID" value="KAL2612789.1"/>
    <property type="molecule type" value="Genomic_DNA"/>
</dbReference>
<comment type="caution">
    <text evidence="2">The sequence shown here is derived from an EMBL/GenBank/DDBJ whole genome shotgun (WGS) entry which is preliminary data.</text>
</comment>
<dbReference type="Proteomes" id="UP001605036">
    <property type="component" value="Unassembled WGS sequence"/>
</dbReference>